<evidence type="ECO:0000313" key="3">
    <source>
        <dbReference type="EMBL" id="RPB23306.1"/>
    </source>
</evidence>
<dbReference type="GO" id="GO:0080008">
    <property type="term" value="C:Cul4-RING E3 ubiquitin ligase complex"/>
    <property type="evidence" value="ECO:0007669"/>
    <property type="project" value="TreeGrafter"/>
</dbReference>
<dbReference type="PANTHER" id="PTHR44472">
    <property type="entry name" value="DDB1- AND CUL4-ASSOCIATED FACTOR 4-RELATED"/>
    <property type="match status" value="1"/>
</dbReference>
<dbReference type="SUPFAM" id="SSF50978">
    <property type="entry name" value="WD40 repeat-like"/>
    <property type="match status" value="1"/>
</dbReference>
<dbReference type="PANTHER" id="PTHR44472:SF1">
    <property type="entry name" value="DDB1 AND CUL4 ASSOCIATED FACTOR 4"/>
    <property type="match status" value="1"/>
</dbReference>
<dbReference type="EMBL" id="ML121547">
    <property type="protein sequence ID" value="RPB23306.1"/>
    <property type="molecule type" value="Genomic_DNA"/>
</dbReference>
<evidence type="ECO:0000256" key="2">
    <source>
        <dbReference type="ARBA" id="ARBA00022737"/>
    </source>
</evidence>
<sequence length="391" mass="42297">MDPPELPGLYYDPERKKYFRILPNHLAPSNSSFYTRNTVAGLEAAAQSKAQAALATSIAASRAHRHQRFNPFLRTTLFRELGTAGTPEQVCEAVRETYARSLRRRKSLLPRKGAEKGFGCFDVMQGIRGATEEVRGWGGFVEVGSSLTTAEPSDGEGGQMESLILAIGGANGKVAFSKYFVDKYRGELLISGEGEAAVNMVEDTITSVTFSAEGKICATSLGGWNQPCAALFHLPSYPANPIPATSHLYHYIFPPARSIWCSTTSLPPPTFPPSLHSFSPPAIFALGTSAGITLIKPVYFGYINTSYPVPSDVFALAYLPTDSTNSTILSGSRDGGIRIHPSTTPLQNITPIINHGSLLTHLHPHPTMPHLLLAKGPQKTALYDLRFPHSA</sequence>
<proteinExistence type="predicted"/>
<dbReference type="Proteomes" id="UP000267821">
    <property type="component" value="Unassembled WGS sequence"/>
</dbReference>
<name>A0A3N4LKK6_9PEZI</name>
<gene>
    <name evidence="3" type="ORF">L211DRAFT_838821</name>
</gene>
<keyword evidence="2" id="KW-0677">Repeat</keyword>
<evidence type="ECO:0000256" key="1">
    <source>
        <dbReference type="ARBA" id="ARBA00022574"/>
    </source>
</evidence>
<dbReference type="OrthoDB" id="128867at2759"/>
<evidence type="ECO:0000313" key="4">
    <source>
        <dbReference type="Proteomes" id="UP000267821"/>
    </source>
</evidence>
<keyword evidence="1" id="KW-0853">WD repeat</keyword>
<dbReference type="STRING" id="1051890.A0A3N4LKK6"/>
<dbReference type="InterPro" id="IPR052254">
    <property type="entry name" value="CUL4-DDB1_E3_ligase_receptor"/>
</dbReference>
<accession>A0A3N4LKK6</accession>
<dbReference type="AlphaFoldDB" id="A0A3N4LKK6"/>
<feature type="non-terminal residue" evidence="3">
    <location>
        <position position="391"/>
    </location>
</feature>
<protein>
    <recommendedName>
        <fullName evidence="5">WD40 repeat-like protein</fullName>
    </recommendedName>
</protein>
<dbReference type="InParanoid" id="A0A3N4LKK6"/>
<reference evidence="3 4" key="1">
    <citation type="journal article" date="2018" name="Nat. Ecol. Evol.">
        <title>Pezizomycetes genomes reveal the molecular basis of ectomycorrhizal truffle lifestyle.</title>
        <authorList>
            <person name="Murat C."/>
            <person name="Payen T."/>
            <person name="Noel B."/>
            <person name="Kuo A."/>
            <person name="Morin E."/>
            <person name="Chen J."/>
            <person name="Kohler A."/>
            <person name="Krizsan K."/>
            <person name="Balestrini R."/>
            <person name="Da Silva C."/>
            <person name="Montanini B."/>
            <person name="Hainaut M."/>
            <person name="Levati E."/>
            <person name="Barry K.W."/>
            <person name="Belfiori B."/>
            <person name="Cichocki N."/>
            <person name="Clum A."/>
            <person name="Dockter R.B."/>
            <person name="Fauchery L."/>
            <person name="Guy J."/>
            <person name="Iotti M."/>
            <person name="Le Tacon F."/>
            <person name="Lindquist E.A."/>
            <person name="Lipzen A."/>
            <person name="Malagnac F."/>
            <person name="Mello A."/>
            <person name="Molinier V."/>
            <person name="Miyauchi S."/>
            <person name="Poulain J."/>
            <person name="Riccioni C."/>
            <person name="Rubini A."/>
            <person name="Sitrit Y."/>
            <person name="Splivallo R."/>
            <person name="Traeger S."/>
            <person name="Wang M."/>
            <person name="Zifcakova L."/>
            <person name="Wipf D."/>
            <person name="Zambonelli A."/>
            <person name="Paolocci F."/>
            <person name="Nowrousian M."/>
            <person name="Ottonello S."/>
            <person name="Baldrian P."/>
            <person name="Spatafora J.W."/>
            <person name="Henrissat B."/>
            <person name="Nagy L.G."/>
            <person name="Aury J.M."/>
            <person name="Wincker P."/>
            <person name="Grigoriev I.V."/>
            <person name="Bonfante P."/>
            <person name="Martin F.M."/>
        </authorList>
    </citation>
    <scope>NUCLEOTIDE SEQUENCE [LARGE SCALE GENOMIC DNA]</scope>
    <source>
        <strain evidence="3 4">ATCC MYA-4762</strain>
    </source>
</reference>
<evidence type="ECO:0008006" key="5">
    <source>
        <dbReference type="Google" id="ProtNLM"/>
    </source>
</evidence>
<dbReference type="InterPro" id="IPR036322">
    <property type="entry name" value="WD40_repeat_dom_sf"/>
</dbReference>
<keyword evidence="4" id="KW-1185">Reference proteome</keyword>
<organism evidence="3 4">
    <name type="scientific">Terfezia boudieri ATCC MYA-4762</name>
    <dbReference type="NCBI Taxonomy" id="1051890"/>
    <lineage>
        <taxon>Eukaryota</taxon>
        <taxon>Fungi</taxon>
        <taxon>Dikarya</taxon>
        <taxon>Ascomycota</taxon>
        <taxon>Pezizomycotina</taxon>
        <taxon>Pezizomycetes</taxon>
        <taxon>Pezizales</taxon>
        <taxon>Pezizaceae</taxon>
        <taxon>Terfezia</taxon>
    </lineage>
</organism>